<gene>
    <name evidence="1" type="ORF">SDC9_118820</name>
</gene>
<proteinExistence type="predicted"/>
<accession>A0A645C2K6</accession>
<evidence type="ECO:0000313" key="1">
    <source>
        <dbReference type="EMBL" id="MPM71849.1"/>
    </source>
</evidence>
<protein>
    <submittedName>
        <fullName evidence="1">Uncharacterized protein</fullName>
    </submittedName>
</protein>
<comment type="caution">
    <text evidence="1">The sequence shown here is derived from an EMBL/GenBank/DDBJ whole genome shotgun (WGS) entry which is preliminary data.</text>
</comment>
<dbReference type="AlphaFoldDB" id="A0A645C2K6"/>
<name>A0A645C2K6_9ZZZZ</name>
<organism evidence="1">
    <name type="scientific">bioreactor metagenome</name>
    <dbReference type="NCBI Taxonomy" id="1076179"/>
    <lineage>
        <taxon>unclassified sequences</taxon>
        <taxon>metagenomes</taxon>
        <taxon>ecological metagenomes</taxon>
    </lineage>
</organism>
<sequence>MYGIPRFGFEAPHEMILADIELLGQRIGPYVSREIVIDELQHPNDLCIVHCGGAFLTIHESSCQDDHELLDEGQGKQRCTKAFGTFLRKGALKRVKMLCQ</sequence>
<dbReference type="EMBL" id="VSSQ01024370">
    <property type="protein sequence ID" value="MPM71849.1"/>
    <property type="molecule type" value="Genomic_DNA"/>
</dbReference>
<reference evidence="1" key="1">
    <citation type="submission" date="2019-08" db="EMBL/GenBank/DDBJ databases">
        <authorList>
            <person name="Kucharzyk K."/>
            <person name="Murdoch R.W."/>
            <person name="Higgins S."/>
            <person name="Loffler F."/>
        </authorList>
    </citation>
    <scope>NUCLEOTIDE SEQUENCE</scope>
</reference>